<dbReference type="EMBL" id="WNKY01000026">
    <property type="protein sequence ID" value="MTV39946.1"/>
    <property type="molecule type" value="Genomic_DNA"/>
</dbReference>
<dbReference type="GO" id="GO:0006298">
    <property type="term" value="P:mismatch repair"/>
    <property type="evidence" value="ECO:0007669"/>
    <property type="project" value="UniProtKB-UniRule"/>
</dbReference>
<evidence type="ECO:0000256" key="1">
    <source>
        <dbReference type="ARBA" id="ARBA00022722"/>
    </source>
</evidence>
<sequence length="163" mass="18608">MVDSLDPAARSAVMSRVRGKDTRPEMIVRKLVFAAGYRYRLHVRTLPGSPDLVFPSRRKVIFVHGCFWHRHENCSLARIPKSRVEFWTEKLNGNRARDERAFQALAQAGWEVLVLWECELRERQQLAQKLQSFLGPVGVARLSILNKNGVPDAETLATKTIAK</sequence>
<gene>
    <name evidence="7" type="primary">vsr</name>
    <name evidence="7" type="ORF">GM676_20485</name>
</gene>
<dbReference type="EC" id="3.1.-.-" evidence="6"/>
<comment type="caution">
    <text evidence="7">The sequence shown here is derived from an EMBL/GenBank/DDBJ whole genome shotgun (WGS) entry which is preliminary data.</text>
</comment>
<keyword evidence="2 6" id="KW-0255">Endonuclease</keyword>
<evidence type="ECO:0000313" key="8">
    <source>
        <dbReference type="Proteomes" id="UP000475582"/>
    </source>
</evidence>
<accession>A0A6L6PLD7</accession>
<reference evidence="7 8" key="1">
    <citation type="submission" date="2019-11" db="EMBL/GenBank/DDBJ databases">
        <title>Type strains purchased from KCTC, JCM and DSMZ.</title>
        <authorList>
            <person name="Lu H."/>
        </authorList>
    </citation>
    <scope>NUCLEOTIDE SEQUENCE [LARGE SCALE GENOMIC DNA]</scope>
    <source>
        <strain evidence="7 8">KCTC 22382</strain>
    </source>
</reference>
<dbReference type="PIRSF" id="PIRSF018267">
    <property type="entry name" value="VSR_endonuc"/>
    <property type="match status" value="1"/>
</dbReference>
<comment type="function">
    <text evidence="6">May nick specific sequences that contain T:G mispairs resulting from m5C-deamination.</text>
</comment>
<proteinExistence type="inferred from homology"/>
<keyword evidence="3 6" id="KW-0227">DNA damage</keyword>
<dbReference type="AlphaFoldDB" id="A0A6L6PLD7"/>
<keyword evidence="1 6" id="KW-0540">Nuclease</keyword>
<keyword evidence="8" id="KW-1185">Reference proteome</keyword>
<evidence type="ECO:0000256" key="6">
    <source>
        <dbReference type="PIRNR" id="PIRNR018267"/>
    </source>
</evidence>
<dbReference type="InterPro" id="IPR011335">
    <property type="entry name" value="Restrct_endonuc-II-like"/>
</dbReference>
<organism evidence="7 8">
    <name type="scientific">Duganella radicis</name>
    <dbReference type="NCBI Taxonomy" id="551988"/>
    <lineage>
        <taxon>Bacteria</taxon>
        <taxon>Pseudomonadati</taxon>
        <taxon>Pseudomonadota</taxon>
        <taxon>Betaproteobacteria</taxon>
        <taxon>Burkholderiales</taxon>
        <taxon>Oxalobacteraceae</taxon>
        <taxon>Telluria group</taxon>
        <taxon>Duganella</taxon>
    </lineage>
</organism>
<comment type="similarity">
    <text evidence="6">Belongs to the vsr family.</text>
</comment>
<dbReference type="CDD" id="cd00221">
    <property type="entry name" value="Vsr"/>
    <property type="match status" value="1"/>
</dbReference>
<dbReference type="SUPFAM" id="SSF52980">
    <property type="entry name" value="Restriction endonuclease-like"/>
    <property type="match status" value="1"/>
</dbReference>
<evidence type="ECO:0000313" key="7">
    <source>
        <dbReference type="EMBL" id="MTV39946.1"/>
    </source>
</evidence>
<dbReference type="NCBIfam" id="TIGR00632">
    <property type="entry name" value="vsr"/>
    <property type="match status" value="1"/>
</dbReference>
<name>A0A6L6PLD7_9BURK</name>
<keyword evidence="5 6" id="KW-0234">DNA repair</keyword>
<evidence type="ECO:0000256" key="4">
    <source>
        <dbReference type="ARBA" id="ARBA00022801"/>
    </source>
</evidence>
<dbReference type="Proteomes" id="UP000475582">
    <property type="component" value="Unassembled WGS sequence"/>
</dbReference>
<evidence type="ECO:0000256" key="2">
    <source>
        <dbReference type="ARBA" id="ARBA00022759"/>
    </source>
</evidence>
<dbReference type="GO" id="GO:0004519">
    <property type="term" value="F:endonuclease activity"/>
    <property type="evidence" value="ECO:0007669"/>
    <property type="project" value="UniProtKB-KW"/>
</dbReference>
<dbReference type="OrthoDB" id="9801520at2"/>
<evidence type="ECO:0000256" key="5">
    <source>
        <dbReference type="ARBA" id="ARBA00023204"/>
    </source>
</evidence>
<evidence type="ECO:0000256" key="3">
    <source>
        <dbReference type="ARBA" id="ARBA00022763"/>
    </source>
</evidence>
<dbReference type="Gene3D" id="3.40.960.10">
    <property type="entry name" value="VSR Endonuclease"/>
    <property type="match status" value="1"/>
</dbReference>
<dbReference type="InterPro" id="IPR004603">
    <property type="entry name" value="DNA_mismatch_endonuc_vsr"/>
</dbReference>
<keyword evidence="4 6" id="KW-0378">Hydrolase</keyword>
<dbReference type="GO" id="GO:0016787">
    <property type="term" value="F:hydrolase activity"/>
    <property type="evidence" value="ECO:0007669"/>
    <property type="project" value="UniProtKB-KW"/>
</dbReference>
<dbReference type="RefSeq" id="WP_155465744.1">
    <property type="nucleotide sequence ID" value="NZ_WNKY01000026.1"/>
</dbReference>
<dbReference type="Pfam" id="PF03852">
    <property type="entry name" value="Vsr"/>
    <property type="match status" value="1"/>
</dbReference>
<protein>
    <recommendedName>
        <fullName evidence="6">Very short patch repair endonuclease</fullName>
        <ecNumber evidence="6">3.1.-.-</ecNumber>
    </recommendedName>
</protein>